<dbReference type="InterPro" id="IPR010852">
    <property type="entry name" value="ABATE"/>
</dbReference>
<dbReference type="Pfam" id="PF11706">
    <property type="entry name" value="zf-CGNR"/>
    <property type="match status" value="1"/>
</dbReference>
<dbReference type="Gene3D" id="1.10.3300.10">
    <property type="entry name" value="Jann2411-like domain"/>
    <property type="match status" value="1"/>
</dbReference>
<evidence type="ECO:0000313" key="2">
    <source>
        <dbReference type="EMBL" id="UTW04895.1"/>
    </source>
</evidence>
<dbReference type="EMBL" id="CP073344">
    <property type="protein sequence ID" value="UTW04895.1"/>
    <property type="molecule type" value="Genomic_DNA"/>
</dbReference>
<protein>
    <submittedName>
        <fullName evidence="2">CGNR zinc finger domain-containing protein</fullName>
    </submittedName>
</protein>
<proteinExistence type="predicted"/>
<accession>A0ABY5H0K7</accession>
<dbReference type="PANTHER" id="PTHR35525">
    <property type="entry name" value="BLL6575 PROTEIN"/>
    <property type="match status" value="1"/>
</dbReference>
<dbReference type="PANTHER" id="PTHR35525:SF3">
    <property type="entry name" value="BLL6575 PROTEIN"/>
    <property type="match status" value="1"/>
</dbReference>
<dbReference type="InterPro" id="IPR023286">
    <property type="entry name" value="ABATE_dom_sf"/>
</dbReference>
<dbReference type="Pfam" id="PF07336">
    <property type="entry name" value="ABATE"/>
    <property type="match status" value="1"/>
</dbReference>
<dbReference type="SUPFAM" id="SSF160904">
    <property type="entry name" value="Jann2411-like"/>
    <property type="match status" value="1"/>
</dbReference>
<evidence type="ECO:0000313" key="3">
    <source>
        <dbReference type="Proteomes" id="UP001059950"/>
    </source>
</evidence>
<reference evidence="2" key="1">
    <citation type="submission" date="2021-04" db="EMBL/GenBank/DDBJ databases">
        <title>Oceanospirillales bacteria with DddD are important DMSP degraders in coastal seawater.</title>
        <authorList>
            <person name="Liu J."/>
        </authorList>
    </citation>
    <scope>NUCLEOTIDE SEQUENCE</scope>
    <source>
        <strain evidence="2">GY6</strain>
    </source>
</reference>
<name>A0ABY5H0K7_9GAMM</name>
<dbReference type="InterPro" id="IPR021005">
    <property type="entry name" value="Znf_CGNR"/>
</dbReference>
<keyword evidence="3" id="KW-1185">Reference proteome</keyword>
<sequence length="195" mass="22118">MTLWNEDAFIGGHPALDFVNTVEDQDKRRDSSRISDWASFLGWAQVSSVFSEEQMNVLENEIQQADISTLLTNIHELRETAYAALNCIVSGENKTGVALQKLEDGIRTAINNSSLKLAENNYIWVPNMAKPSWVIDVLTLSIESLLRSEDITKLKECGRCSWMFLNRGRGRGRRWCNMGTCGNRAKSVSFRNRKQ</sequence>
<gene>
    <name evidence="2" type="ORF">KDX31_07830</name>
</gene>
<organism evidence="2 3">
    <name type="scientific">Amphritea atlantica</name>
    <dbReference type="NCBI Taxonomy" id="355243"/>
    <lineage>
        <taxon>Bacteria</taxon>
        <taxon>Pseudomonadati</taxon>
        <taxon>Pseudomonadota</taxon>
        <taxon>Gammaproteobacteria</taxon>
        <taxon>Oceanospirillales</taxon>
        <taxon>Oceanospirillaceae</taxon>
        <taxon>Amphritea</taxon>
    </lineage>
</organism>
<evidence type="ECO:0000259" key="1">
    <source>
        <dbReference type="Pfam" id="PF11706"/>
    </source>
</evidence>
<feature type="domain" description="Zinc finger CGNR" evidence="1">
    <location>
        <begin position="154"/>
        <end position="194"/>
    </location>
</feature>
<dbReference type="Proteomes" id="UP001059950">
    <property type="component" value="Chromosome"/>
</dbReference>